<dbReference type="PIRSF" id="PIRSF005578">
    <property type="entry name" value="TlyA"/>
    <property type="match status" value="1"/>
</dbReference>
<feature type="region of interest" description="Disordered" evidence="4">
    <location>
        <begin position="1"/>
        <end position="39"/>
    </location>
</feature>
<evidence type="ECO:0000256" key="1">
    <source>
        <dbReference type="ARBA" id="ARBA00022884"/>
    </source>
</evidence>
<evidence type="ECO:0000259" key="5">
    <source>
        <dbReference type="SMART" id="SM00363"/>
    </source>
</evidence>
<dbReference type="InterPro" id="IPR036986">
    <property type="entry name" value="S4_RNA-bd_sf"/>
</dbReference>
<evidence type="ECO:0000313" key="6">
    <source>
        <dbReference type="EMBL" id="SDM93542.1"/>
    </source>
</evidence>
<feature type="domain" description="RNA-binding S4" evidence="5">
    <location>
        <begin position="44"/>
        <end position="108"/>
    </location>
</feature>
<gene>
    <name evidence="6" type="ORF">SAMN05216368_1036</name>
</gene>
<dbReference type="PANTHER" id="PTHR32319">
    <property type="entry name" value="BACTERIAL HEMOLYSIN-LIKE PROTEIN"/>
    <property type="match status" value="1"/>
</dbReference>
<comment type="similarity">
    <text evidence="2">Belongs to the TlyA family.</text>
</comment>
<evidence type="ECO:0000256" key="4">
    <source>
        <dbReference type="SAM" id="MobiDB-lite"/>
    </source>
</evidence>
<dbReference type="Proteomes" id="UP000199639">
    <property type="component" value="Unassembled WGS sequence"/>
</dbReference>
<reference evidence="6 7" key="1">
    <citation type="submission" date="2016-10" db="EMBL/GenBank/DDBJ databases">
        <authorList>
            <person name="Varghese N."/>
            <person name="Submissions S."/>
        </authorList>
    </citation>
    <scope>NUCLEOTIDE SEQUENCE [LARGE SCALE GENOMIC DNA]</scope>
    <source>
        <strain evidence="6 7">CGMCC 1.11215</strain>
    </source>
</reference>
<dbReference type="Pfam" id="PF01479">
    <property type="entry name" value="S4"/>
    <property type="match status" value="1"/>
</dbReference>
<evidence type="ECO:0000256" key="3">
    <source>
        <dbReference type="PROSITE-ProRule" id="PRU00182"/>
    </source>
</evidence>
<dbReference type="SUPFAM" id="SSF53335">
    <property type="entry name" value="S-adenosyl-L-methionine-dependent methyltransferases"/>
    <property type="match status" value="1"/>
</dbReference>
<accession>A0A5E9FV75</accession>
<dbReference type="InterPro" id="IPR004538">
    <property type="entry name" value="Hemolysin_A/TlyA"/>
</dbReference>
<dbReference type="InterPro" id="IPR029063">
    <property type="entry name" value="SAM-dependent_MTases_sf"/>
</dbReference>
<dbReference type="GO" id="GO:0008168">
    <property type="term" value="F:methyltransferase activity"/>
    <property type="evidence" value="ECO:0007669"/>
    <property type="project" value="UniProtKB-KW"/>
</dbReference>
<dbReference type="InterPro" id="IPR002877">
    <property type="entry name" value="RNA_MeTrfase_FtsJ_dom"/>
</dbReference>
<dbReference type="PANTHER" id="PTHR32319:SF0">
    <property type="entry name" value="BACTERIAL HEMOLYSIN-LIKE PROTEIN"/>
    <property type="match status" value="1"/>
</dbReference>
<dbReference type="Pfam" id="PF01728">
    <property type="entry name" value="FtsJ"/>
    <property type="match status" value="1"/>
</dbReference>
<dbReference type="Gene3D" id="3.10.290.10">
    <property type="entry name" value="RNA-binding S4 domain"/>
    <property type="match status" value="1"/>
</dbReference>
<dbReference type="STRING" id="1424659.SAMN05216368_1036"/>
<keyword evidence="6" id="KW-0808">Transferase</keyword>
<dbReference type="CDD" id="cd02440">
    <property type="entry name" value="AdoMet_MTases"/>
    <property type="match status" value="1"/>
</dbReference>
<dbReference type="SUPFAM" id="SSF55174">
    <property type="entry name" value="Alpha-L RNA-binding motif"/>
    <property type="match status" value="1"/>
</dbReference>
<dbReference type="GO" id="GO:0032259">
    <property type="term" value="P:methylation"/>
    <property type="evidence" value="ECO:0007669"/>
    <property type="project" value="UniProtKB-KW"/>
</dbReference>
<dbReference type="EMBL" id="FNIB01000003">
    <property type="protein sequence ID" value="SDM93542.1"/>
    <property type="molecule type" value="Genomic_DNA"/>
</dbReference>
<sequence length="306" mass="31988">MTDASVPNFRRDHETDPFMPEYVNDADPTDTAPFDGPPERMPASRLDAALADRGLVRSRTVAAKLIADGLVTVNGVPVVKASTKVDVDAVLEVAATDHYVSRGAHKLNAALDAFNLDVSGRTALDAGASTGGFSQVLLERGAAQVIAADVGHGQLAAQLKIEPRLLLVEGYNIRYATPETLAGASGIADRPDLVVADLSFISLTTVLPALVATAAPGADFVLLIKPQFEVGRGGIREGIVHDRGLRSDSVAGVLWAGWDLGLKTCGVIASPIIGAAGNHEYLCWMSATAGTNPTEWMDRVDSVVGA</sequence>
<dbReference type="NCBIfam" id="TIGR00478">
    <property type="entry name" value="tly"/>
    <property type="match status" value="1"/>
</dbReference>
<evidence type="ECO:0000313" key="7">
    <source>
        <dbReference type="Proteomes" id="UP000199639"/>
    </source>
</evidence>
<organism evidence="6 7">
    <name type="scientific">Cryobacterium flavum</name>
    <dbReference type="NCBI Taxonomy" id="1424659"/>
    <lineage>
        <taxon>Bacteria</taxon>
        <taxon>Bacillati</taxon>
        <taxon>Actinomycetota</taxon>
        <taxon>Actinomycetes</taxon>
        <taxon>Micrococcales</taxon>
        <taxon>Microbacteriaceae</taxon>
        <taxon>Cryobacterium</taxon>
    </lineage>
</organism>
<name>A0A5E9FV75_9MICO</name>
<dbReference type="AlphaFoldDB" id="A0A5E9FV75"/>
<keyword evidence="1 3" id="KW-0694">RNA-binding</keyword>
<proteinExistence type="inferred from homology"/>
<dbReference type="SMART" id="SM00363">
    <property type="entry name" value="S4"/>
    <property type="match status" value="1"/>
</dbReference>
<dbReference type="CDD" id="cd00165">
    <property type="entry name" value="S4"/>
    <property type="match status" value="1"/>
</dbReference>
<dbReference type="GO" id="GO:0003723">
    <property type="term" value="F:RNA binding"/>
    <property type="evidence" value="ECO:0007669"/>
    <property type="project" value="UniProtKB-KW"/>
</dbReference>
<evidence type="ECO:0000256" key="2">
    <source>
        <dbReference type="ARBA" id="ARBA00029460"/>
    </source>
</evidence>
<dbReference type="InterPro" id="IPR002942">
    <property type="entry name" value="S4_RNA-bd"/>
</dbReference>
<dbReference type="InterPro" id="IPR047048">
    <property type="entry name" value="TlyA"/>
</dbReference>
<protein>
    <submittedName>
        <fullName evidence="6">23S rRNA (Cytidine1920-2'-O)/16S rRNA (Cytidine1409-2'-O)-methyltransferase</fullName>
    </submittedName>
</protein>
<dbReference type="PROSITE" id="PS50889">
    <property type="entry name" value="S4"/>
    <property type="match status" value="1"/>
</dbReference>
<keyword evidence="6" id="KW-0489">Methyltransferase</keyword>
<dbReference type="Gene3D" id="3.40.50.150">
    <property type="entry name" value="Vaccinia Virus protein VP39"/>
    <property type="match status" value="1"/>
</dbReference>